<dbReference type="Pfam" id="PF11146">
    <property type="entry name" value="DUF2905"/>
    <property type="match status" value="1"/>
</dbReference>
<dbReference type="AlphaFoldDB" id="A0A7C0VBN5"/>
<dbReference type="EMBL" id="DQWE01000160">
    <property type="protein sequence ID" value="HDI82806.1"/>
    <property type="molecule type" value="Genomic_DNA"/>
</dbReference>
<dbReference type="Proteomes" id="UP000885847">
    <property type="component" value="Unassembled WGS sequence"/>
</dbReference>
<keyword evidence="1" id="KW-0472">Membrane</keyword>
<reference evidence="2" key="1">
    <citation type="journal article" date="2020" name="mSystems">
        <title>Genome- and Community-Level Interaction Insights into Carbon Utilization and Element Cycling Functions of Hydrothermarchaeota in Hydrothermal Sediment.</title>
        <authorList>
            <person name="Zhou Z."/>
            <person name="Liu Y."/>
            <person name="Xu W."/>
            <person name="Pan J."/>
            <person name="Luo Z.H."/>
            <person name="Li M."/>
        </authorList>
    </citation>
    <scope>NUCLEOTIDE SEQUENCE [LARGE SCALE GENOMIC DNA]</scope>
    <source>
        <strain evidence="2">HyVt-102</strain>
    </source>
</reference>
<dbReference type="InterPro" id="IPR021320">
    <property type="entry name" value="DUF2905"/>
</dbReference>
<accession>A0A7C0VBN5</accession>
<keyword evidence="1" id="KW-1133">Transmembrane helix</keyword>
<dbReference type="PANTHER" id="PTHR36443:SF1">
    <property type="entry name" value="BSR5223 PROTEIN"/>
    <property type="match status" value="1"/>
</dbReference>
<proteinExistence type="predicted"/>
<protein>
    <submittedName>
        <fullName evidence="2">DUF2905 domain-containing protein</fullName>
    </submittedName>
</protein>
<comment type="caution">
    <text evidence="2">The sequence shown here is derived from an EMBL/GenBank/DDBJ whole genome shotgun (WGS) entry which is preliminary data.</text>
</comment>
<dbReference type="PANTHER" id="PTHR36443">
    <property type="entry name" value="BSR5223 PROTEIN"/>
    <property type="match status" value="1"/>
</dbReference>
<gene>
    <name evidence="2" type="ORF">ENF18_03325</name>
</gene>
<sequence>MENVARMLILTGIILLVVGGIFLLYARFSFHMPGDIIIRRKNFLFVFPLATSILFSIVLTVILNLLIRIRR</sequence>
<organism evidence="2">
    <name type="scientific">candidate division WOR-3 bacterium</name>
    <dbReference type="NCBI Taxonomy" id="2052148"/>
    <lineage>
        <taxon>Bacteria</taxon>
        <taxon>Bacteria division WOR-3</taxon>
    </lineage>
</organism>
<name>A0A7C0VBN5_UNCW3</name>
<feature type="transmembrane region" description="Helical" evidence="1">
    <location>
        <begin position="7"/>
        <end position="25"/>
    </location>
</feature>
<evidence type="ECO:0000313" key="2">
    <source>
        <dbReference type="EMBL" id="HDI82806.1"/>
    </source>
</evidence>
<evidence type="ECO:0000256" key="1">
    <source>
        <dbReference type="SAM" id="Phobius"/>
    </source>
</evidence>
<feature type="transmembrane region" description="Helical" evidence="1">
    <location>
        <begin position="45"/>
        <end position="67"/>
    </location>
</feature>
<keyword evidence="1" id="KW-0812">Transmembrane</keyword>